<keyword evidence="2" id="KW-0645">Protease</keyword>
<dbReference type="InterPro" id="IPR002884">
    <property type="entry name" value="P_dom"/>
</dbReference>
<feature type="domain" description="PKD" evidence="6">
    <location>
        <begin position="1744"/>
        <end position="1808"/>
    </location>
</feature>
<dbReference type="SMART" id="SM00089">
    <property type="entry name" value="PKD"/>
    <property type="match status" value="1"/>
</dbReference>
<dbReference type="SUPFAM" id="SSF49785">
    <property type="entry name" value="Galactose-binding domain-like"/>
    <property type="match status" value="2"/>
</dbReference>
<feature type="compositionally biased region" description="Low complexity" evidence="4">
    <location>
        <begin position="1842"/>
        <end position="1855"/>
    </location>
</feature>
<evidence type="ECO:0000256" key="4">
    <source>
        <dbReference type="SAM" id="MobiDB-lite"/>
    </source>
</evidence>
<feature type="region of interest" description="Disordered" evidence="4">
    <location>
        <begin position="1813"/>
        <end position="1864"/>
    </location>
</feature>
<accession>A0ABP9F217</accession>
<feature type="region of interest" description="Disordered" evidence="4">
    <location>
        <begin position="37"/>
        <end position="61"/>
    </location>
</feature>
<comment type="similarity">
    <text evidence="1">Belongs to the intimin/invasin family.</text>
</comment>
<proteinExistence type="inferred from homology"/>
<evidence type="ECO:0008006" key="10">
    <source>
        <dbReference type="Google" id="ProtNLM"/>
    </source>
</evidence>
<dbReference type="PROSITE" id="PS51829">
    <property type="entry name" value="P_HOMO_B"/>
    <property type="match status" value="2"/>
</dbReference>
<protein>
    <recommendedName>
        <fullName evidence="10">Ig-like domain repeat protein</fullName>
    </recommendedName>
</protein>
<dbReference type="SMART" id="SM00634">
    <property type="entry name" value="BID_1"/>
    <property type="match status" value="2"/>
</dbReference>
<dbReference type="Gene3D" id="2.60.120.260">
    <property type="entry name" value="Galactose-binding domain-like"/>
    <property type="match status" value="2"/>
</dbReference>
<evidence type="ECO:0000256" key="2">
    <source>
        <dbReference type="ARBA" id="ARBA00022670"/>
    </source>
</evidence>
<evidence type="ECO:0000313" key="9">
    <source>
        <dbReference type="Proteomes" id="UP001501521"/>
    </source>
</evidence>
<gene>
    <name evidence="8" type="ORF">GCM10025789_06430</name>
</gene>
<evidence type="ECO:0000259" key="6">
    <source>
        <dbReference type="PROSITE" id="PS50093"/>
    </source>
</evidence>
<dbReference type="InterPro" id="IPR008979">
    <property type="entry name" value="Galactose-bd-like_sf"/>
</dbReference>
<evidence type="ECO:0000259" key="7">
    <source>
        <dbReference type="PROSITE" id="PS51829"/>
    </source>
</evidence>
<keyword evidence="5" id="KW-0472">Membrane</keyword>
<dbReference type="InterPro" id="IPR022409">
    <property type="entry name" value="PKD/Chitinase_dom"/>
</dbReference>
<dbReference type="CDD" id="cd00146">
    <property type="entry name" value="PKD"/>
    <property type="match status" value="1"/>
</dbReference>
<dbReference type="EMBL" id="BAABLV010000010">
    <property type="protein sequence ID" value="GAA4892181.1"/>
    <property type="molecule type" value="Genomic_DNA"/>
</dbReference>
<dbReference type="Gene3D" id="2.60.40.10">
    <property type="entry name" value="Immunoglobulins"/>
    <property type="match status" value="14"/>
</dbReference>
<keyword evidence="3" id="KW-0378">Hydrolase</keyword>
<comment type="caution">
    <text evidence="8">The sequence shown here is derived from an EMBL/GenBank/DDBJ whole genome shotgun (WGS) entry which is preliminary data.</text>
</comment>
<dbReference type="InterPro" id="IPR013783">
    <property type="entry name" value="Ig-like_fold"/>
</dbReference>
<feature type="compositionally biased region" description="Polar residues" evidence="4">
    <location>
        <begin position="39"/>
        <end position="61"/>
    </location>
</feature>
<keyword evidence="5" id="KW-1133">Transmembrane helix</keyword>
<dbReference type="Proteomes" id="UP001501521">
    <property type="component" value="Unassembled WGS sequence"/>
</dbReference>
<sequence length="1899" mass="187362">MYLGAKIRRRISAALAVLLVVGGIGVGANPVQARADGPTTFTNSTPINVTSPTETGPASTTPYPSPVTVSGLNGPITNVSLALRGVTHEFVGDLDVMLVAPTGQAMIVMSDAGEPYSWLPASNATITLADGAGAFPATGPLPSGTYSPTNNNGYPDTFPAPAPSPGGATTFAAAFTGLAPNGTWRLYVTDNATGDDGIIAGGWSLTITTATTAAATQTSAGSLVSQVFTDQTSTLWAEVTSGGQPVTTGTVRFHIGATTLGTGSLNAAGRAQVSVASTSLPEGITTVTATYSGSAEHLSSAATFSHEVISKSVTEGFRVCNAAPLTISDGPASVYPKRVLVSGQTGTVTYARVYLDGLRHPFTADLDVMLVSPTGESLIVLSDVPGSLDPARDVIVTDEGYEVTDLTGQLVITPTNYGESGTDVFPAPAPTPSTHTTFADAFTGVSPNGLWSLYVADDAVGDAGALDKWCLELRTSNPTTITLNAPTTVSAGSDVVVTANVAVEGDNTPVTGGTVTWTVDGHASTSPVGPDGTASLTLPVIPRGVHTVAASYSGTGNWDDSTATPVTITAQASTAVSLTAPATVAAGSSFSVTARVNAPSGTVGTGTISYSVDGGARVEAGPVAAGAATFTIPALSRGAHQLVAYYTGADGWRDSTSATSTVTSVASTAVAIAAPATVALGNPLTMTATVTAPDGAVTGGQVAMHASHDDSTSTKTVGADGKASFTVADVPRGSHTFSFTYTGPNAYVSGSTATASVTVQSPTTVSLAAPATVLHGTDVVVTGTVLAADGPVTAGTVSYTLDGGAPVVVGTPGADGTVSFSLAGLAQGSHVIRAQYTGADNWTGSTAAAVSVVVQTVPAITLTGPSVVDTGDPVTVTATVRDGADPVTDGTVTYRVDGGPPVTAAALNGGGTVTFTIPGLTRGSHTISASYAGTGAWADSTATPITVTAQSGTELTLTAPTTLPIGEDLEIKATVSAADGPVTEGTVTYSVDGGAPVTAAALAADGTVTLTIPGLTRGNHAIAASYTGADDWTDSTATPVTVAVQSATTVALEAETPVLTSAGVTVTATVTAADGPVTDGVVRYTVNGGAPVAAGALDADGSVTFTVPGLTGGIHTIAATYTGVGGWTNSTAAPVTVTALAPTSLTLDAPATAAVGETVTLAATLTIDGSAQGGATVTFRYGDLSFVRTTDAAGVARLNLTLPRGAHPFVVNFRGADEFRADATASASVTVQSATTTTLSAPATVLHGTGPVVTATVIGADGPVTAGTVTYTVDGGAPTAAGTPDADGEVSFTPAGLTPGSHVIRAQYTGADHWTDSAAAAATVMVQTVPAITLAAPEVVDTGDPVTVTATVLDGGEPVTAGTVTYRVDGGTPVAAEALNTKGIVTFTLPGLTRGSHTISASYTGTGAWTDSTADEIVVTAQSGTAVTLSADALIPLGAELEVTAQVTAADGPVTDGTVTYTVDGGTPVAAGTPAGDGTVTFTVPGLTTGNHTIAASYTGADDWTDSAATPLEVVVDGTTTLSFTPPATIVDGEPVTLRAEVTAPASTPTGTVTFLEGTPALQTAQVLAASPTATLSGTVLGTVALVDGVAELTTTLPAGVRTITAVYAPSGGFGASSQGARIDVMPIAAAETPEAISEGDGVTLSAAGSSPAATIGWDLDGDGDHTDATGAVVTLTWAELVAFGIDDGPATHEIGIRAEVDGLISESTVELRVDNAAPTLAIVDEPVGPFVAGKPVTIRVGADDPSASDALITYRVNWGDGTPVVEVVSSEQPEVSHVFAAAGSFTVTITATDPDGDEDTLVLSLDVVAAPVSPTPSAPTTQTPGSPTPSTPTPATPTPSTPSSVRPTTPTVRPGLPSTGGGDGLAAASGLAGLLVLTAAAVAVARLRRREEPTTSRH</sequence>
<organism evidence="8 9">
    <name type="scientific">Tessaracoccus lubricantis</name>
    <dbReference type="NCBI Taxonomy" id="545543"/>
    <lineage>
        <taxon>Bacteria</taxon>
        <taxon>Bacillati</taxon>
        <taxon>Actinomycetota</taxon>
        <taxon>Actinomycetes</taxon>
        <taxon>Propionibacteriales</taxon>
        <taxon>Propionibacteriaceae</taxon>
        <taxon>Tessaracoccus</taxon>
    </lineage>
</organism>
<dbReference type="InterPro" id="IPR008964">
    <property type="entry name" value="Invasin/intimin_cell_adhesion"/>
</dbReference>
<dbReference type="InterPro" id="IPR003344">
    <property type="entry name" value="Big_1_dom"/>
</dbReference>
<dbReference type="Pfam" id="PF18911">
    <property type="entry name" value="PKD_4"/>
    <property type="match status" value="1"/>
</dbReference>
<keyword evidence="9" id="KW-1185">Reference proteome</keyword>
<dbReference type="SUPFAM" id="SSF49373">
    <property type="entry name" value="Invasin/intimin cell-adhesion fragments"/>
    <property type="match status" value="2"/>
</dbReference>
<dbReference type="PROSITE" id="PS50093">
    <property type="entry name" value="PKD"/>
    <property type="match status" value="1"/>
</dbReference>
<dbReference type="Pfam" id="PF16640">
    <property type="entry name" value="Big_3_5"/>
    <property type="match status" value="13"/>
</dbReference>
<evidence type="ECO:0000256" key="1">
    <source>
        <dbReference type="ARBA" id="ARBA00010116"/>
    </source>
</evidence>
<evidence type="ECO:0000256" key="5">
    <source>
        <dbReference type="SAM" id="Phobius"/>
    </source>
</evidence>
<feature type="transmembrane region" description="Helical" evidence="5">
    <location>
        <begin position="1866"/>
        <end position="1888"/>
    </location>
</feature>
<evidence type="ECO:0000313" key="8">
    <source>
        <dbReference type="EMBL" id="GAA4892181.1"/>
    </source>
</evidence>
<dbReference type="InterPro" id="IPR000601">
    <property type="entry name" value="PKD_dom"/>
</dbReference>
<keyword evidence="5" id="KW-0812">Transmembrane</keyword>
<feature type="domain" description="P/Homo B" evidence="7">
    <location>
        <begin position="36"/>
        <end position="214"/>
    </location>
</feature>
<feature type="compositionally biased region" description="Pro residues" evidence="4">
    <location>
        <begin position="1827"/>
        <end position="1841"/>
    </location>
</feature>
<evidence type="ECO:0000256" key="3">
    <source>
        <dbReference type="ARBA" id="ARBA00022801"/>
    </source>
</evidence>
<dbReference type="SUPFAM" id="SSF49299">
    <property type="entry name" value="PKD domain"/>
    <property type="match status" value="1"/>
</dbReference>
<feature type="domain" description="P/Homo B" evidence="7">
    <location>
        <begin position="307"/>
        <end position="479"/>
    </location>
</feature>
<dbReference type="InterPro" id="IPR032109">
    <property type="entry name" value="Big_3_5"/>
</dbReference>
<dbReference type="InterPro" id="IPR035986">
    <property type="entry name" value="PKD_dom_sf"/>
</dbReference>
<reference evidence="9" key="1">
    <citation type="journal article" date="2019" name="Int. J. Syst. Evol. Microbiol.">
        <title>The Global Catalogue of Microorganisms (GCM) 10K type strain sequencing project: providing services to taxonomists for standard genome sequencing and annotation.</title>
        <authorList>
            <consortium name="The Broad Institute Genomics Platform"/>
            <consortium name="The Broad Institute Genome Sequencing Center for Infectious Disease"/>
            <person name="Wu L."/>
            <person name="Ma J."/>
        </authorList>
    </citation>
    <scope>NUCLEOTIDE SEQUENCE [LARGE SCALE GENOMIC DNA]</scope>
    <source>
        <strain evidence="9">JCM 19125</strain>
    </source>
</reference>
<name>A0ABP9F217_9ACTN</name>